<dbReference type="EMBL" id="SOGJ01000033">
    <property type="protein sequence ID" value="TFC95651.1"/>
    <property type="molecule type" value="Genomic_DNA"/>
</dbReference>
<gene>
    <name evidence="1" type="ORF">E3O65_14560</name>
</gene>
<evidence type="ECO:0008006" key="3">
    <source>
        <dbReference type="Google" id="ProtNLM"/>
    </source>
</evidence>
<dbReference type="Proteomes" id="UP000298355">
    <property type="component" value="Unassembled WGS sequence"/>
</dbReference>
<dbReference type="Gene3D" id="1.10.357.10">
    <property type="entry name" value="Tetracycline Repressor, domain 2"/>
    <property type="match status" value="1"/>
</dbReference>
<comment type="caution">
    <text evidence="1">The sequence shown here is derived from an EMBL/GenBank/DDBJ whole genome shotgun (WGS) entry which is preliminary data.</text>
</comment>
<name>A0ABY2IWN6_9MICO</name>
<accession>A0ABY2IWN6</accession>
<evidence type="ECO:0000313" key="1">
    <source>
        <dbReference type="EMBL" id="TFC95651.1"/>
    </source>
</evidence>
<reference evidence="1 2" key="1">
    <citation type="submission" date="2019-03" db="EMBL/GenBank/DDBJ databases">
        <title>Genomics of glacier-inhabiting Cryobacterium strains.</title>
        <authorList>
            <person name="Liu Q."/>
            <person name="Xin Y.-H."/>
        </authorList>
    </citation>
    <scope>NUCLEOTIDE SEQUENCE [LARGE SCALE GENOMIC DNA]</scope>
    <source>
        <strain evidence="1 2">TMT4-23</strain>
    </source>
</reference>
<keyword evidence="2" id="KW-1185">Reference proteome</keyword>
<organism evidence="1 2">
    <name type="scientific">Cryobacterium breve</name>
    <dbReference type="NCBI Taxonomy" id="1259258"/>
    <lineage>
        <taxon>Bacteria</taxon>
        <taxon>Bacillati</taxon>
        <taxon>Actinomycetota</taxon>
        <taxon>Actinomycetes</taxon>
        <taxon>Micrococcales</taxon>
        <taxon>Microbacteriaceae</taxon>
        <taxon>Cryobacterium</taxon>
    </lineage>
</organism>
<evidence type="ECO:0000313" key="2">
    <source>
        <dbReference type="Proteomes" id="UP000298355"/>
    </source>
</evidence>
<protein>
    <recommendedName>
        <fullName evidence="3">Tetracyclin repressor-like C-terminal domain-containing protein</fullName>
    </recommendedName>
</protein>
<sequence length="154" mass="16807">MVFNDDWRRSLHPESASTSLDPRTRIMALLGPLVAAGARHRENTAVYQREILFGEPGAYRSEALALVDQLEQAIGTALLSFDGRTPGAERLRPETDTTLAARSVFSVLHMELIRSSIGRSVAADLHRVLSVEFELVLHGLLQSTDSQQGAITAA</sequence>
<proteinExistence type="predicted"/>